<comment type="caution">
    <text evidence="2">The sequence shown here is derived from an EMBL/GenBank/DDBJ whole genome shotgun (WGS) entry which is preliminary data.</text>
</comment>
<gene>
    <name evidence="2" type="ORF">WFZ86_12190</name>
</gene>
<protein>
    <submittedName>
        <fullName evidence="2">VOC family protein</fullName>
    </submittedName>
</protein>
<dbReference type="EMBL" id="JBCGDP010000011">
    <property type="protein sequence ID" value="MEM0577260.1"/>
    <property type="molecule type" value="Genomic_DNA"/>
</dbReference>
<proteinExistence type="predicted"/>
<accession>A0ABU9NPL0</accession>
<dbReference type="Pfam" id="PF00903">
    <property type="entry name" value="Glyoxalase"/>
    <property type="match status" value="1"/>
</dbReference>
<dbReference type="InterPro" id="IPR004360">
    <property type="entry name" value="Glyas_Fos-R_dOase_dom"/>
</dbReference>
<feature type="domain" description="VOC" evidence="1">
    <location>
        <begin position="27"/>
        <end position="148"/>
    </location>
</feature>
<evidence type="ECO:0000259" key="1">
    <source>
        <dbReference type="PROSITE" id="PS51819"/>
    </source>
</evidence>
<dbReference type="RefSeq" id="WP_342692170.1">
    <property type="nucleotide sequence ID" value="NZ_JBCGDP010000011.1"/>
</dbReference>
<dbReference type="InterPro" id="IPR037523">
    <property type="entry name" value="VOC_core"/>
</dbReference>
<reference evidence="2 3" key="1">
    <citation type="submission" date="2024-03" db="EMBL/GenBank/DDBJ databases">
        <title>Two novel species of the genus Flavobacterium exhibiting potentially degradation of complex polysaccharides.</title>
        <authorList>
            <person name="Lian X."/>
        </authorList>
    </citation>
    <scope>NUCLEOTIDE SEQUENCE [LARGE SCALE GENOMIC DNA]</scope>
    <source>
        <strain evidence="2 3">N6</strain>
    </source>
</reference>
<evidence type="ECO:0000313" key="2">
    <source>
        <dbReference type="EMBL" id="MEM0577260.1"/>
    </source>
</evidence>
<dbReference type="Gene3D" id="3.10.180.10">
    <property type="entry name" value="2,3-Dihydroxybiphenyl 1,2-Dioxygenase, domain 1"/>
    <property type="match status" value="1"/>
</dbReference>
<evidence type="ECO:0000313" key="3">
    <source>
        <dbReference type="Proteomes" id="UP001468798"/>
    </source>
</evidence>
<sequence>MKKAFTYILFLWVICSYSQEKTTLGLTLNHLAISVKDVNIAATFYSKILYLPEITNRTQKEGIRWFSLGDDKELHLVSTITSPVTINKAVHFALTTPHFDELIAQLQKEHIPYSDWPGEPNKITTRADGIQQVYFQDPDGYWIEVNSVASK</sequence>
<dbReference type="InterPro" id="IPR029068">
    <property type="entry name" value="Glyas_Bleomycin-R_OHBP_Dase"/>
</dbReference>
<dbReference type="Proteomes" id="UP001468798">
    <property type="component" value="Unassembled WGS sequence"/>
</dbReference>
<organism evidence="2 3">
    <name type="scientific">Flavobacterium polysaccharolyticum</name>
    <dbReference type="NCBI Taxonomy" id="3133148"/>
    <lineage>
        <taxon>Bacteria</taxon>
        <taxon>Pseudomonadati</taxon>
        <taxon>Bacteroidota</taxon>
        <taxon>Flavobacteriia</taxon>
        <taxon>Flavobacteriales</taxon>
        <taxon>Flavobacteriaceae</taxon>
        <taxon>Flavobacterium</taxon>
    </lineage>
</organism>
<keyword evidence="3" id="KW-1185">Reference proteome</keyword>
<name>A0ABU9NPL0_9FLAO</name>
<dbReference type="PROSITE" id="PS51819">
    <property type="entry name" value="VOC"/>
    <property type="match status" value="1"/>
</dbReference>
<dbReference type="SUPFAM" id="SSF54593">
    <property type="entry name" value="Glyoxalase/Bleomycin resistance protein/Dihydroxybiphenyl dioxygenase"/>
    <property type="match status" value="1"/>
</dbReference>